<feature type="region of interest" description="Disordered" evidence="1">
    <location>
        <begin position="22"/>
        <end position="60"/>
    </location>
</feature>
<organism evidence="2 3">
    <name type="scientific">Portunus trituberculatus</name>
    <name type="common">Swimming crab</name>
    <name type="synonym">Neptunus trituberculatus</name>
    <dbReference type="NCBI Taxonomy" id="210409"/>
    <lineage>
        <taxon>Eukaryota</taxon>
        <taxon>Metazoa</taxon>
        <taxon>Ecdysozoa</taxon>
        <taxon>Arthropoda</taxon>
        <taxon>Crustacea</taxon>
        <taxon>Multicrustacea</taxon>
        <taxon>Malacostraca</taxon>
        <taxon>Eumalacostraca</taxon>
        <taxon>Eucarida</taxon>
        <taxon>Decapoda</taxon>
        <taxon>Pleocyemata</taxon>
        <taxon>Brachyura</taxon>
        <taxon>Eubrachyura</taxon>
        <taxon>Portunoidea</taxon>
        <taxon>Portunidae</taxon>
        <taxon>Portuninae</taxon>
        <taxon>Portunus</taxon>
    </lineage>
</organism>
<comment type="caution">
    <text evidence="2">The sequence shown here is derived from an EMBL/GenBank/DDBJ whole genome shotgun (WGS) entry which is preliminary data.</text>
</comment>
<keyword evidence="3" id="KW-1185">Reference proteome</keyword>
<accession>A0A5B7DA18</accession>
<evidence type="ECO:0000313" key="3">
    <source>
        <dbReference type="Proteomes" id="UP000324222"/>
    </source>
</evidence>
<dbReference type="Proteomes" id="UP000324222">
    <property type="component" value="Unassembled WGS sequence"/>
</dbReference>
<evidence type="ECO:0000256" key="1">
    <source>
        <dbReference type="SAM" id="MobiDB-lite"/>
    </source>
</evidence>
<sequence length="60" mass="6585">MLLVLRRPDSVITPLTLAGLERTMGQRDASPHHAHSSPVHPPSLPPSQCFSPGPHSRERQ</sequence>
<dbReference type="EMBL" id="VSRR010000639">
    <property type="protein sequence ID" value="MPC18015.1"/>
    <property type="molecule type" value="Genomic_DNA"/>
</dbReference>
<protein>
    <submittedName>
        <fullName evidence="2">Uncharacterized protein</fullName>
    </submittedName>
</protein>
<dbReference type="AlphaFoldDB" id="A0A5B7DA18"/>
<reference evidence="2 3" key="1">
    <citation type="submission" date="2019-05" db="EMBL/GenBank/DDBJ databases">
        <title>Another draft genome of Portunus trituberculatus and its Hox gene families provides insights of decapod evolution.</title>
        <authorList>
            <person name="Jeong J.-H."/>
            <person name="Song I."/>
            <person name="Kim S."/>
            <person name="Choi T."/>
            <person name="Kim D."/>
            <person name="Ryu S."/>
            <person name="Kim W."/>
        </authorList>
    </citation>
    <scope>NUCLEOTIDE SEQUENCE [LARGE SCALE GENOMIC DNA]</scope>
    <source>
        <tissue evidence="2">Muscle</tissue>
    </source>
</reference>
<name>A0A5B7DA18_PORTR</name>
<proteinExistence type="predicted"/>
<evidence type="ECO:0000313" key="2">
    <source>
        <dbReference type="EMBL" id="MPC18015.1"/>
    </source>
</evidence>
<gene>
    <name evidence="2" type="ORF">E2C01_010886</name>
</gene>